<reference evidence="1 2" key="2">
    <citation type="journal article" date="2011" name="Stand. Genomic Sci.">
        <title>Complete genome sequence of Staphylothermus hellenicus P8.</title>
        <authorList>
            <person name="Anderson I."/>
            <person name="Wirth R."/>
            <person name="Lucas S."/>
            <person name="Copeland A."/>
            <person name="Lapidus A."/>
            <person name="Cheng J.F."/>
            <person name="Goodwin L."/>
            <person name="Pitluck S."/>
            <person name="Davenport K."/>
            <person name="Detter J.C."/>
            <person name="Han C."/>
            <person name="Tapia R."/>
            <person name="Land M."/>
            <person name="Hauser L."/>
            <person name="Pati A."/>
            <person name="Mikhailova N."/>
            <person name="Woyke T."/>
            <person name="Klenk H.P."/>
            <person name="Kyrpides N."/>
            <person name="Ivanova N."/>
        </authorList>
    </citation>
    <scope>NUCLEOTIDE SEQUENCE [LARGE SCALE GENOMIC DNA]</scope>
    <source>
        <strain evidence="2">DSM 12710 / JCM 10830 / BK20S6-10-b1 / P8</strain>
    </source>
</reference>
<dbReference type="GeneID" id="9234897"/>
<proteinExistence type="predicted"/>
<dbReference type="RefSeq" id="WP_013143888.1">
    <property type="nucleotide sequence ID" value="NC_014205.1"/>
</dbReference>
<protein>
    <submittedName>
        <fullName evidence="1">Uncharacterized protein</fullName>
    </submittedName>
</protein>
<dbReference type="SUPFAM" id="SSF69754">
    <property type="entry name" value="Ribosome binding protein Y (YfiA homologue)"/>
    <property type="match status" value="1"/>
</dbReference>
<evidence type="ECO:0000313" key="2">
    <source>
        <dbReference type="Proteomes" id="UP000002573"/>
    </source>
</evidence>
<accession>D7DA95</accession>
<dbReference type="EMBL" id="CP002051">
    <property type="protein sequence ID" value="ADI32691.1"/>
    <property type="molecule type" value="Genomic_DNA"/>
</dbReference>
<reference evidence="2" key="1">
    <citation type="submission" date="2010-05" db="EMBL/GenBank/DDBJ databases">
        <title>Complete sequence of Staphylothermus hellenicus DSM 12710.</title>
        <authorList>
            <consortium name="US DOE Joint Genome Institute"/>
            <person name="Lucas S."/>
            <person name="Copeland A."/>
            <person name="Lapidus A."/>
            <person name="Cheng J.-F."/>
            <person name="Bruce D."/>
            <person name="Goodwin L."/>
            <person name="Pitluck S."/>
            <person name="Davenport K."/>
            <person name="Detter J.C."/>
            <person name="Han C."/>
            <person name="Tapia R."/>
            <person name="Larimer F."/>
            <person name="Land M."/>
            <person name="Hauser L."/>
            <person name="Kyrpides N."/>
            <person name="Mikhailova N."/>
            <person name="Anderson I.J."/>
            <person name="Woyke T."/>
        </authorList>
    </citation>
    <scope>NUCLEOTIDE SEQUENCE [LARGE SCALE GENOMIC DNA]</scope>
    <source>
        <strain evidence="2">DSM 12710 / JCM 10830 / BK20S6-10-b1 / P8</strain>
    </source>
</reference>
<sequence>MRKTRIKTLNLNLEEIKLEDLANIIEYVEEHVREYLEQVLPPKSEYDIIVKITHEGDKITLFLDIGVKAGYIDIMNYNKILGDAINEARRIFERELRKYKQVEKVSTQ</sequence>
<evidence type="ECO:0000313" key="1">
    <source>
        <dbReference type="EMBL" id="ADI32691.1"/>
    </source>
</evidence>
<dbReference type="InterPro" id="IPR036567">
    <property type="entry name" value="RHF-like"/>
</dbReference>
<dbReference type="AlphaFoldDB" id="D7DA95"/>
<gene>
    <name evidence="1" type="ordered locus">Shell_1604</name>
</gene>
<organism evidence="1 2">
    <name type="scientific">Staphylothermus hellenicus (strain DSM 12710 / JCM 10830 / BK20S6-10-b1 / P8)</name>
    <dbReference type="NCBI Taxonomy" id="591019"/>
    <lineage>
        <taxon>Archaea</taxon>
        <taxon>Thermoproteota</taxon>
        <taxon>Thermoprotei</taxon>
        <taxon>Desulfurococcales</taxon>
        <taxon>Desulfurococcaceae</taxon>
        <taxon>Staphylothermus</taxon>
    </lineage>
</organism>
<keyword evidence="2" id="KW-1185">Reference proteome</keyword>
<name>D7DA95_STAHD</name>
<dbReference type="eggNOG" id="arCOG10281">
    <property type="taxonomic scope" value="Archaea"/>
</dbReference>
<dbReference type="KEGG" id="shc:Shell_1604"/>
<dbReference type="InterPro" id="IPR035954">
    <property type="entry name" value="MTH677-like_sf"/>
</dbReference>
<dbReference type="Gene3D" id="3.30.300.100">
    <property type="entry name" value="MTH677-like"/>
    <property type="match status" value="1"/>
</dbReference>
<dbReference type="OrthoDB" id="376503at2157"/>
<dbReference type="Proteomes" id="UP000002573">
    <property type="component" value="Chromosome"/>
</dbReference>
<dbReference type="HOGENOM" id="CLU_2191135_0_0_2"/>
<dbReference type="STRING" id="591019.Shell_1604"/>